<feature type="transmembrane region" description="Helical" evidence="5">
    <location>
        <begin position="162"/>
        <end position="185"/>
    </location>
</feature>
<accession>A0A919NSD2</accession>
<evidence type="ECO:0000256" key="3">
    <source>
        <dbReference type="ARBA" id="ARBA00022989"/>
    </source>
</evidence>
<dbReference type="AlphaFoldDB" id="A0A919NSD2"/>
<feature type="transmembrane region" description="Helical" evidence="5">
    <location>
        <begin position="85"/>
        <end position="103"/>
    </location>
</feature>
<feature type="transmembrane region" description="Helical" evidence="5">
    <location>
        <begin position="137"/>
        <end position="155"/>
    </location>
</feature>
<evidence type="ECO:0000313" key="7">
    <source>
        <dbReference type="EMBL" id="GIF23828.1"/>
    </source>
</evidence>
<dbReference type="Pfam" id="PF14378">
    <property type="entry name" value="PAP2_3"/>
    <property type="match status" value="1"/>
</dbReference>
<proteinExistence type="predicted"/>
<evidence type="ECO:0000259" key="6">
    <source>
        <dbReference type="Pfam" id="PF14378"/>
    </source>
</evidence>
<evidence type="ECO:0000256" key="2">
    <source>
        <dbReference type="ARBA" id="ARBA00022692"/>
    </source>
</evidence>
<dbReference type="GO" id="GO:0016020">
    <property type="term" value="C:membrane"/>
    <property type="evidence" value="ECO:0007669"/>
    <property type="project" value="UniProtKB-SubCell"/>
</dbReference>
<feature type="transmembrane region" description="Helical" evidence="5">
    <location>
        <begin position="191"/>
        <end position="209"/>
    </location>
</feature>
<evidence type="ECO:0000313" key="8">
    <source>
        <dbReference type="Proteomes" id="UP000623608"/>
    </source>
</evidence>
<gene>
    <name evidence="7" type="ORF">Ate02nite_65580</name>
</gene>
<organism evidence="7 8">
    <name type="scientific">Paractinoplanes tereljensis</name>
    <dbReference type="NCBI Taxonomy" id="571912"/>
    <lineage>
        <taxon>Bacteria</taxon>
        <taxon>Bacillati</taxon>
        <taxon>Actinomycetota</taxon>
        <taxon>Actinomycetes</taxon>
        <taxon>Micromonosporales</taxon>
        <taxon>Micromonosporaceae</taxon>
        <taxon>Paractinoplanes</taxon>
    </lineage>
</organism>
<keyword evidence="3 5" id="KW-1133">Transmembrane helix</keyword>
<dbReference type="InterPro" id="IPR026841">
    <property type="entry name" value="Aur1/Ipt1"/>
</dbReference>
<sequence length="219" mass="24229">MVFSRLHAVVATDRVAATANAWHLQAVENTLHLNIELSANRWLVEHPALIPPAVLTYRLYYAVLLGTLVWVYVRHREVYRQVRRTLLWMTFLVLPVFWAVPMSPPRFALPGVVDIVAEHDLFGSTASRNPANFTAMPSMHVAWSAWCGYAVWTALRPTHPRLALLAWVFPLLMTAVVFTTGNHYVLDGAGSATLLAIAIAIAIGAAALTSPRLTSPKSQ</sequence>
<dbReference type="PANTHER" id="PTHR31310:SF7">
    <property type="entry name" value="PA-PHOSPHATASE RELATED-FAMILY PROTEIN DDB_G0268928"/>
    <property type="match status" value="1"/>
</dbReference>
<dbReference type="InterPro" id="IPR052185">
    <property type="entry name" value="IPC_Synthase-Related"/>
</dbReference>
<name>A0A919NSD2_9ACTN</name>
<evidence type="ECO:0000256" key="4">
    <source>
        <dbReference type="ARBA" id="ARBA00023136"/>
    </source>
</evidence>
<keyword evidence="8" id="KW-1185">Reference proteome</keyword>
<dbReference type="PANTHER" id="PTHR31310">
    <property type="match status" value="1"/>
</dbReference>
<feature type="domain" description="Inositolphosphotransferase Aur1/Ipt1" evidence="6">
    <location>
        <begin position="24"/>
        <end position="201"/>
    </location>
</feature>
<feature type="transmembrane region" description="Helical" evidence="5">
    <location>
        <begin position="55"/>
        <end position="73"/>
    </location>
</feature>
<dbReference type="Proteomes" id="UP000623608">
    <property type="component" value="Unassembled WGS sequence"/>
</dbReference>
<protein>
    <recommendedName>
        <fullName evidence="6">Inositolphosphotransferase Aur1/Ipt1 domain-containing protein</fullName>
    </recommendedName>
</protein>
<reference evidence="7" key="1">
    <citation type="submission" date="2021-01" db="EMBL/GenBank/DDBJ databases">
        <title>Whole genome shotgun sequence of Actinoplanes tereljensis NBRC 105297.</title>
        <authorList>
            <person name="Komaki H."/>
            <person name="Tamura T."/>
        </authorList>
    </citation>
    <scope>NUCLEOTIDE SEQUENCE</scope>
    <source>
        <strain evidence="7">NBRC 105297</strain>
    </source>
</reference>
<comment type="subcellular location">
    <subcellularLocation>
        <location evidence="1">Membrane</location>
        <topology evidence="1">Multi-pass membrane protein</topology>
    </subcellularLocation>
</comment>
<dbReference type="EMBL" id="BOMY01000042">
    <property type="protein sequence ID" value="GIF23828.1"/>
    <property type="molecule type" value="Genomic_DNA"/>
</dbReference>
<comment type="caution">
    <text evidence="7">The sequence shown here is derived from an EMBL/GenBank/DDBJ whole genome shotgun (WGS) entry which is preliminary data.</text>
</comment>
<evidence type="ECO:0000256" key="1">
    <source>
        <dbReference type="ARBA" id="ARBA00004141"/>
    </source>
</evidence>
<evidence type="ECO:0000256" key="5">
    <source>
        <dbReference type="SAM" id="Phobius"/>
    </source>
</evidence>
<keyword evidence="4 5" id="KW-0472">Membrane</keyword>
<keyword evidence="2 5" id="KW-0812">Transmembrane</keyword>
<dbReference type="CDD" id="cd03386">
    <property type="entry name" value="PAP2_Aur1_like"/>
    <property type="match status" value="1"/>
</dbReference>